<dbReference type="Pfam" id="PF12787">
    <property type="entry name" value="EcsC"/>
    <property type="match status" value="1"/>
</dbReference>
<reference evidence="1 2" key="1">
    <citation type="submission" date="2019-02" db="EMBL/GenBank/DDBJ databases">
        <title>Draft genome sequences of novel Actinobacteria.</title>
        <authorList>
            <person name="Sahin N."/>
            <person name="Ay H."/>
            <person name="Saygin H."/>
        </authorList>
    </citation>
    <scope>NUCLEOTIDE SEQUENCE [LARGE SCALE GENOMIC DNA]</scope>
    <source>
        <strain evidence="1 2">8K307</strain>
    </source>
</reference>
<evidence type="ECO:0000313" key="2">
    <source>
        <dbReference type="Proteomes" id="UP000295217"/>
    </source>
</evidence>
<accession>A0A4R5AQ06</accession>
<dbReference type="Proteomes" id="UP000295217">
    <property type="component" value="Unassembled WGS sequence"/>
</dbReference>
<evidence type="ECO:0008006" key="3">
    <source>
        <dbReference type="Google" id="ProtNLM"/>
    </source>
</evidence>
<organism evidence="1 2">
    <name type="scientific">Jiangella aurantiaca</name>
    <dbReference type="NCBI Taxonomy" id="2530373"/>
    <lineage>
        <taxon>Bacteria</taxon>
        <taxon>Bacillati</taxon>
        <taxon>Actinomycetota</taxon>
        <taxon>Actinomycetes</taxon>
        <taxon>Jiangellales</taxon>
        <taxon>Jiangellaceae</taxon>
        <taxon>Jiangella</taxon>
    </lineage>
</organism>
<dbReference type="OrthoDB" id="1425703at2"/>
<name>A0A4R5AQ06_9ACTN</name>
<comment type="caution">
    <text evidence="1">The sequence shown here is derived from an EMBL/GenBank/DDBJ whole genome shotgun (WGS) entry which is preliminary data.</text>
</comment>
<evidence type="ECO:0000313" key="1">
    <source>
        <dbReference type="EMBL" id="TDD72412.1"/>
    </source>
</evidence>
<keyword evidence="2" id="KW-1185">Reference proteome</keyword>
<gene>
    <name evidence="1" type="ORF">E1262_03690</name>
</gene>
<proteinExistence type="predicted"/>
<dbReference type="EMBL" id="SMLB01000003">
    <property type="protein sequence ID" value="TDD72412.1"/>
    <property type="molecule type" value="Genomic_DNA"/>
</dbReference>
<protein>
    <recommendedName>
        <fullName evidence="3">EcsC family protein</fullName>
    </recommendedName>
</protein>
<dbReference type="InterPro" id="IPR024787">
    <property type="entry name" value="EcsC"/>
</dbReference>
<dbReference type="AlphaFoldDB" id="A0A4R5AQ06"/>
<sequence length="257" mass="26826">MASLAPAADAVLGQRNPLAGPRTYSGGMGVRRTIGTWAGTTAARRAAPIVAARGANQFMSKGIEGFPGFPGAREVARRHLDKRGDVERAIRDVIEQHVRLAGVQGFVTNIGGIVTMPVGIPANIAGIAVLHLRMAAAIAHLRGYDLADPRVRTAALVTLLGRDGVEDALRGRDLPGRPFDIATGLNEPDPAVTERAVAAVASQLVARIGGKHATLAIVRRVPLVGGAVSAGIDAFSTYAIGRFADREFPANVTVERV</sequence>